<dbReference type="GO" id="GO:0003677">
    <property type="term" value="F:DNA binding"/>
    <property type="evidence" value="ECO:0007669"/>
    <property type="project" value="InterPro"/>
</dbReference>
<dbReference type="InterPro" id="IPR013249">
    <property type="entry name" value="RNA_pol_sigma70_r4_t2"/>
</dbReference>
<dbReference type="GO" id="GO:0006352">
    <property type="term" value="P:DNA-templated transcription initiation"/>
    <property type="evidence" value="ECO:0007669"/>
    <property type="project" value="InterPro"/>
</dbReference>
<dbReference type="Pfam" id="PF08281">
    <property type="entry name" value="Sigma70_r4_2"/>
    <property type="match status" value="1"/>
</dbReference>
<sequence length="206" mass="24004">MGTENLDITLLLQQLQLGSEQAFSKIYDLYSKPLYRNILYLVKDEDIAQEILQDLFLKLWLKREYIDPNRKWLSYLYEIANRMVIDHFRKVAKNQRIINHLISTTVEPVLNAEDQLIDKETYAFLTKAIESLPVQRKEAFKMCKIDGKSYKEAAELLGISPITIRNQIVAANKSLKEYFLINNKLVLILIGYSLGLTICHTCQYLL</sequence>
<dbReference type="InterPro" id="IPR007627">
    <property type="entry name" value="RNA_pol_sigma70_r2"/>
</dbReference>
<dbReference type="Gene3D" id="1.10.10.10">
    <property type="entry name" value="Winged helix-like DNA-binding domain superfamily/Winged helix DNA-binding domain"/>
    <property type="match status" value="1"/>
</dbReference>
<dbReference type="Pfam" id="PF04542">
    <property type="entry name" value="Sigma70_r2"/>
    <property type="match status" value="1"/>
</dbReference>
<name>A0A495J2D5_9SPHI</name>
<keyword evidence="2" id="KW-0805">Transcription regulation</keyword>
<comment type="similarity">
    <text evidence="1">Belongs to the sigma-70 factor family. ECF subfamily.</text>
</comment>
<gene>
    <name evidence="7" type="ORF">BDD43_3053</name>
</gene>
<dbReference type="EMBL" id="RBKU01000001">
    <property type="protein sequence ID" value="RKR82862.1"/>
    <property type="molecule type" value="Genomic_DNA"/>
</dbReference>
<dbReference type="InterPro" id="IPR013325">
    <property type="entry name" value="RNA_pol_sigma_r2"/>
</dbReference>
<dbReference type="Gene3D" id="1.10.1740.10">
    <property type="match status" value="1"/>
</dbReference>
<evidence type="ECO:0000313" key="7">
    <source>
        <dbReference type="EMBL" id="RKR82862.1"/>
    </source>
</evidence>
<dbReference type="InterPro" id="IPR014284">
    <property type="entry name" value="RNA_pol_sigma-70_dom"/>
</dbReference>
<dbReference type="InterPro" id="IPR039425">
    <property type="entry name" value="RNA_pol_sigma-70-like"/>
</dbReference>
<reference evidence="7 8" key="1">
    <citation type="submission" date="2018-10" db="EMBL/GenBank/DDBJ databases">
        <title>Genomic Encyclopedia of Archaeal and Bacterial Type Strains, Phase II (KMG-II): from individual species to whole genera.</title>
        <authorList>
            <person name="Goeker M."/>
        </authorList>
    </citation>
    <scope>NUCLEOTIDE SEQUENCE [LARGE SCALE GENOMIC DNA]</scope>
    <source>
        <strain evidence="7 8">DSM 18602</strain>
    </source>
</reference>
<dbReference type="PANTHER" id="PTHR43133:SF46">
    <property type="entry name" value="RNA POLYMERASE SIGMA-70 FACTOR ECF SUBFAMILY"/>
    <property type="match status" value="1"/>
</dbReference>
<evidence type="ECO:0000256" key="1">
    <source>
        <dbReference type="ARBA" id="ARBA00010641"/>
    </source>
</evidence>
<dbReference type="Proteomes" id="UP000268007">
    <property type="component" value="Unassembled WGS sequence"/>
</dbReference>
<keyword evidence="4" id="KW-0804">Transcription</keyword>
<dbReference type="InterPro" id="IPR036388">
    <property type="entry name" value="WH-like_DNA-bd_sf"/>
</dbReference>
<dbReference type="InterPro" id="IPR013324">
    <property type="entry name" value="RNA_pol_sigma_r3/r4-like"/>
</dbReference>
<keyword evidence="8" id="KW-1185">Reference proteome</keyword>
<organism evidence="7 8">
    <name type="scientific">Mucilaginibacter gracilis</name>
    <dbReference type="NCBI Taxonomy" id="423350"/>
    <lineage>
        <taxon>Bacteria</taxon>
        <taxon>Pseudomonadati</taxon>
        <taxon>Bacteroidota</taxon>
        <taxon>Sphingobacteriia</taxon>
        <taxon>Sphingobacteriales</taxon>
        <taxon>Sphingobacteriaceae</taxon>
        <taxon>Mucilaginibacter</taxon>
    </lineage>
</organism>
<dbReference type="AlphaFoldDB" id="A0A495J2D5"/>
<proteinExistence type="inferred from homology"/>
<keyword evidence="3" id="KW-0731">Sigma factor</keyword>
<evidence type="ECO:0000259" key="6">
    <source>
        <dbReference type="Pfam" id="PF08281"/>
    </source>
</evidence>
<dbReference type="PANTHER" id="PTHR43133">
    <property type="entry name" value="RNA POLYMERASE ECF-TYPE SIGMA FACTO"/>
    <property type="match status" value="1"/>
</dbReference>
<evidence type="ECO:0000313" key="8">
    <source>
        <dbReference type="Proteomes" id="UP000268007"/>
    </source>
</evidence>
<accession>A0A495J2D5</accession>
<feature type="domain" description="RNA polymerase sigma factor 70 region 4 type 2" evidence="6">
    <location>
        <begin position="125"/>
        <end position="171"/>
    </location>
</feature>
<evidence type="ECO:0000256" key="4">
    <source>
        <dbReference type="ARBA" id="ARBA00023163"/>
    </source>
</evidence>
<evidence type="ECO:0000256" key="3">
    <source>
        <dbReference type="ARBA" id="ARBA00023082"/>
    </source>
</evidence>
<dbReference type="RefSeq" id="WP_121198421.1">
    <property type="nucleotide sequence ID" value="NZ_RBKU01000001.1"/>
</dbReference>
<feature type="domain" description="RNA polymerase sigma-70 region 2" evidence="5">
    <location>
        <begin position="27"/>
        <end position="91"/>
    </location>
</feature>
<dbReference type="SUPFAM" id="SSF88946">
    <property type="entry name" value="Sigma2 domain of RNA polymerase sigma factors"/>
    <property type="match status" value="1"/>
</dbReference>
<comment type="caution">
    <text evidence="7">The sequence shown here is derived from an EMBL/GenBank/DDBJ whole genome shotgun (WGS) entry which is preliminary data.</text>
</comment>
<protein>
    <submittedName>
        <fullName evidence="7">RNA polymerase sigma-70 factor (ECF subfamily)</fullName>
    </submittedName>
</protein>
<evidence type="ECO:0000256" key="2">
    <source>
        <dbReference type="ARBA" id="ARBA00023015"/>
    </source>
</evidence>
<evidence type="ECO:0000259" key="5">
    <source>
        <dbReference type="Pfam" id="PF04542"/>
    </source>
</evidence>
<dbReference type="OrthoDB" id="655312at2"/>
<dbReference type="SUPFAM" id="SSF88659">
    <property type="entry name" value="Sigma3 and sigma4 domains of RNA polymerase sigma factors"/>
    <property type="match status" value="1"/>
</dbReference>
<dbReference type="GO" id="GO:0016987">
    <property type="term" value="F:sigma factor activity"/>
    <property type="evidence" value="ECO:0007669"/>
    <property type="project" value="UniProtKB-KW"/>
</dbReference>
<dbReference type="NCBIfam" id="TIGR02937">
    <property type="entry name" value="sigma70-ECF"/>
    <property type="match status" value="1"/>
</dbReference>